<dbReference type="PANTHER" id="PTHR12220">
    <property type="entry name" value="50S/60S RIBOSOMAL PROTEIN L16"/>
    <property type="match status" value="1"/>
</dbReference>
<dbReference type="Ensembl" id="ENSLLET00000036603.1">
    <property type="protein sequence ID" value="ENSLLEP00000035261.1"/>
    <property type="gene ID" value="ENSLLEG00000022328.1"/>
</dbReference>
<evidence type="ECO:0000256" key="9">
    <source>
        <dbReference type="SAM" id="MobiDB-lite"/>
    </source>
</evidence>
<feature type="region of interest" description="Disordered" evidence="9">
    <location>
        <begin position="123"/>
        <end position="142"/>
    </location>
</feature>
<dbReference type="GO" id="GO:0005762">
    <property type="term" value="C:mitochondrial large ribosomal subunit"/>
    <property type="evidence" value="ECO:0007669"/>
    <property type="project" value="TreeGrafter"/>
</dbReference>
<dbReference type="Gene3D" id="3.90.1170.10">
    <property type="entry name" value="Ribosomal protein L10e/L16"/>
    <property type="match status" value="1"/>
</dbReference>
<dbReference type="FunFam" id="3.90.1170.10:FF:000005">
    <property type="entry name" value="39S ribosomal protein L16, mitochondrial"/>
    <property type="match status" value="1"/>
</dbReference>
<accession>A0A8C5QBW0</accession>
<dbReference type="InterPro" id="IPR047873">
    <property type="entry name" value="Ribosomal_uL16"/>
</dbReference>
<dbReference type="GO" id="GO:0019843">
    <property type="term" value="F:rRNA binding"/>
    <property type="evidence" value="ECO:0007669"/>
    <property type="project" value="InterPro"/>
</dbReference>
<sequence>MMASPSWSRLRGYRHLPLLGLVSSARWVFDAGLRTFAIPPDFSGVGLKDRPKLKFVNKAPDLVQVKKEPKNLRDIRGPATEGREFVDGNYGIVALSGGYLRWGHFEMMRLTLNRTLSPRTTFSRWMVPPPHKPVTRKGLGQRMGGGKGAVDHYVTPVKIDQLILEVGGHCEFEEVFPILSQVAKKLPFLARPVSRETLKDARNQFEERVKNNQNPWTFERLASRNMLGCRKYLSPYDLRFKGRFWGKRQAFKLCMVVNKNILEDDGVLLATKCHKNV</sequence>
<dbReference type="SUPFAM" id="SSF54686">
    <property type="entry name" value="Ribosomal protein L16p/L10e"/>
    <property type="match status" value="1"/>
</dbReference>
<dbReference type="GO" id="GO:0003735">
    <property type="term" value="F:structural constituent of ribosome"/>
    <property type="evidence" value="ECO:0007669"/>
    <property type="project" value="InterPro"/>
</dbReference>
<dbReference type="InterPro" id="IPR036920">
    <property type="entry name" value="Ribosomal_uL16_sf"/>
</dbReference>
<evidence type="ECO:0000256" key="1">
    <source>
        <dbReference type="ARBA" id="ARBA00004173"/>
    </source>
</evidence>
<reference evidence="10" key="2">
    <citation type="submission" date="2025-09" db="UniProtKB">
        <authorList>
            <consortium name="Ensembl"/>
        </authorList>
    </citation>
    <scope>IDENTIFICATION</scope>
</reference>
<proteinExistence type="inferred from homology"/>
<comment type="subcellular location">
    <subcellularLocation>
        <location evidence="1">Mitochondrion</location>
    </subcellularLocation>
</comment>
<keyword evidence="5" id="KW-0496">Mitochondrion</keyword>
<dbReference type="GO" id="GO:0032543">
    <property type="term" value="P:mitochondrial translation"/>
    <property type="evidence" value="ECO:0007669"/>
    <property type="project" value="TreeGrafter"/>
</dbReference>
<dbReference type="OrthoDB" id="268521at2759"/>
<keyword evidence="6" id="KW-0687">Ribonucleoprotein</keyword>
<dbReference type="GeneTree" id="ENSGT00390000002038"/>
<dbReference type="InterPro" id="IPR016180">
    <property type="entry name" value="Ribosomal_uL16_dom"/>
</dbReference>
<evidence type="ECO:0000256" key="5">
    <source>
        <dbReference type="ARBA" id="ARBA00023128"/>
    </source>
</evidence>
<protein>
    <recommendedName>
        <fullName evidence="7">Large ribosomal subunit protein uL16m</fullName>
    </recommendedName>
    <alternativeName>
        <fullName evidence="8">39S ribosomal protein L16, mitochondrial</fullName>
    </alternativeName>
</protein>
<evidence type="ECO:0000313" key="11">
    <source>
        <dbReference type="Proteomes" id="UP000694569"/>
    </source>
</evidence>
<dbReference type="GO" id="GO:0005743">
    <property type="term" value="C:mitochondrial inner membrane"/>
    <property type="evidence" value="ECO:0007669"/>
    <property type="project" value="UniProtKB-ARBA"/>
</dbReference>
<dbReference type="InterPro" id="IPR000114">
    <property type="entry name" value="Ribosomal_uL16_bact-type"/>
</dbReference>
<dbReference type="Proteomes" id="UP000694569">
    <property type="component" value="Unplaced"/>
</dbReference>
<dbReference type="Pfam" id="PF00252">
    <property type="entry name" value="Ribosomal_L16"/>
    <property type="match status" value="1"/>
</dbReference>
<organism evidence="10 11">
    <name type="scientific">Leptobrachium leishanense</name>
    <name type="common">Leishan spiny toad</name>
    <dbReference type="NCBI Taxonomy" id="445787"/>
    <lineage>
        <taxon>Eukaryota</taxon>
        <taxon>Metazoa</taxon>
        <taxon>Chordata</taxon>
        <taxon>Craniata</taxon>
        <taxon>Vertebrata</taxon>
        <taxon>Euteleostomi</taxon>
        <taxon>Amphibia</taxon>
        <taxon>Batrachia</taxon>
        <taxon>Anura</taxon>
        <taxon>Pelobatoidea</taxon>
        <taxon>Megophryidae</taxon>
        <taxon>Leptobrachium</taxon>
    </lineage>
</organism>
<reference evidence="10" key="1">
    <citation type="submission" date="2025-08" db="UniProtKB">
        <authorList>
            <consortium name="Ensembl"/>
        </authorList>
    </citation>
    <scope>IDENTIFICATION</scope>
</reference>
<keyword evidence="4" id="KW-0689">Ribosomal protein</keyword>
<evidence type="ECO:0000313" key="10">
    <source>
        <dbReference type="Ensembl" id="ENSLLEP00000035261.1"/>
    </source>
</evidence>
<dbReference type="AlphaFoldDB" id="A0A8C5QBW0"/>
<evidence type="ECO:0000256" key="4">
    <source>
        <dbReference type="ARBA" id="ARBA00022980"/>
    </source>
</evidence>
<dbReference type="PANTHER" id="PTHR12220:SF13">
    <property type="entry name" value="LARGE RIBOSOMAL SUBUNIT PROTEIN UL16M"/>
    <property type="match status" value="1"/>
</dbReference>
<keyword evidence="11" id="KW-1185">Reference proteome</keyword>
<evidence type="ECO:0000256" key="6">
    <source>
        <dbReference type="ARBA" id="ARBA00023274"/>
    </source>
</evidence>
<dbReference type="CDD" id="cd01433">
    <property type="entry name" value="Ribosomal_L16_L10e"/>
    <property type="match status" value="1"/>
</dbReference>
<evidence type="ECO:0000256" key="7">
    <source>
        <dbReference type="ARBA" id="ARBA00035302"/>
    </source>
</evidence>
<keyword evidence="3" id="KW-0809">Transit peptide</keyword>
<evidence type="ECO:0000256" key="2">
    <source>
        <dbReference type="ARBA" id="ARBA00008931"/>
    </source>
</evidence>
<gene>
    <name evidence="10" type="primary">MRPL16</name>
</gene>
<name>A0A8C5QBW0_9ANUR</name>
<evidence type="ECO:0000256" key="8">
    <source>
        <dbReference type="ARBA" id="ARBA00035440"/>
    </source>
</evidence>
<evidence type="ECO:0000256" key="3">
    <source>
        <dbReference type="ARBA" id="ARBA00022946"/>
    </source>
</evidence>
<comment type="similarity">
    <text evidence="2">Belongs to the universal ribosomal protein uL16 family.</text>
</comment>